<dbReference type="InterPro" id="IPR023828">
    <property type="entry name" value="Peptidase_S8_Ser-AS"/>
</dbReference>
<dbReference type="Pfam" id="PF05922">
    <property type="entry name" value="Inhibitor_I9"/>
    <property type="match status" value="1"/>
</dbReference>
<dbReference type="GO" id="GO:0005576">
    <property type="term" value="C:extracellular region"/>
    <property type="evidence" value="ECO:0007669"/>
    <property type="project" value="UniProtKB-ARBA"/>
</dbReference>
<feature type="domain" description="Inhibitor I9" evidence="10">
    <location>
        <begin position="40"/>
        <end position="105"/>
    </location>
</feature>
<keyword evidence="2 6" id="KW-0645">Protease</keyword>
<reference evidence="11" key="1">
    <citation type="submission" date="2002-01" db="EMBL/GenBank/DDBJ databases">
        <title>The serine protease gene of cyclosporin-producing fungi Tolypocladium inflatum.</title>
        <authorList>
            <person name="Wojtowicz A."/>
            <person name="Plucienniczak G."/>
            <person name="Plucienniczak A."/>
        </authorList>
    </citation>
    <scope>NUCLEOTIDE SEQUENCE</scope>
</reference>
<accession>Q8TGV6</accession>
<dbReference type="GO" id="GO:0004252">
    <property type="term" value="F:serine-type endopeptidase activity"/>
    <property type="evidence" value="ECO:0007669"/>
    <property type="project" value="UniProtKB-UniRule"/>
</dbReference>
<name>Q8TGV6_TOLIN</name>
<feature type="active site" description="Charge relay system" evidence="6">
    <location>
        <position position="333"/>
    </location>
</feature>
<dbReference type="SUPFAM" id="SSF52743">
    <property type="entry name" value="Subtilisin-like"/>
    <property type="match status" value="1"/>
</dbReference>
<dbReference type="CDD" id="cd04077">
    <property type="entry name" value="Peptidases_S8_PCSK9_ProteinaseK_like"/>
    <property type="match status" value="1"/>
</dbReference>
<evidence type="ECO:0000256" key="3">
    <source>
        <dbReference type="ARBA" id="ARBA00022729"/>
    </source>
</evidence>
<dbReference type="EMBL" id="AF467983">
    <property type="protein sequence ID" value="AAL75579.1"/>
    <property type="molecule type" value="Genomic_DNA"/>
</dbReference>
<dbReference type="InterPro" id="IPR023827">
    <property type="entry name" value="Peptidase_S8_Asp-AS"/>
</dbReference>
<feature type="signal peptide" evidence="8">
    <location>
        <begin position="1"/>
        <end position="15"/>
    </location>
</feature>
<evidence type="ECO:0000256" key="5">
    <source>
        <dbReference type="ARBA" id="ARBA00022825"/>
    </source>
</evidence>
<dbReference type="PROSITE" id="PS00138">
    <property type="entry name" value="SUBTILASE_SER"/>
    <property type="match status" value="1"/>
</dbReference>
<evidence type="ECO:0000256" key="7">
    <source>
        <dbReference type="RuleBase" id="RU003355"/>
    </source>
</evidence>
<evidence type="ECO:0000256" key="4">
    <source>
        <dbReference type="ARBA" id="ARBA00022801"/>
    </source>
</evidence>
<dbReference type="InterPro" id="IPR050131">
    <property type="entry name" value="Peptidase_S8_subtilisin-like"/>
</dbReference>
<dbReference type="SMR" id="Q8TGV6"/>
<dbReference type="SUPFAM" id="SSF54897">
    <property type="entry name" value="Protease propeptides/inhibitors"/>
    <property type="match status" value="1"/>
</dbReference>
<dbReference type="PROSITE" id="PS00137">
    <property type="entry name" value="SUBTILASE_HIS"/>
    <property type="match status" value="1"/>
</dbReference>
<dbReference type="AlphaFoldDB" id="Q8TGV6"/>
<evidence type="ECO:0000259" key="9">
    <source>
        <dbReference type="Pfam" id="PF00082"/>
    </source>
</evidence>
<dbReference type="InterPro" id="IPR022398">
    <property type="entry name" value="Peptidase_S8_His-AS"/>
</dbReference>
<dbReference type="PROSITE" id="PS00136">
    <property type="entry name" value="SUBTILASE_ASP"/>
    <property type="match status" value="1"/>
</dbReference>
<dbReference type="InterPro" id="IPR037045">
    <property type="entry name" value="S8pro/Inhibitor_I9_sf"/>
</dbReference>
<dbReference type="MEROPS" id="S08.056"/>
<dbReference type="InterPro" id="IPR000209">
    <property type="entry name" value="Peptidase_S8/S53_dom"/>
</dbReference>
<dbReference type="Gene3D" id="3.30.70.80">
    <property type="entry name" value="Peptidase S8 propeptide/proteinase inhibitor I9"/>
    <property type="match status" value="1"/>
</dbReference>
<comment type="similarity">
    <text evidence="1 6 7">Belongs to the peptidase S8 family.</text>
</comment>
<dbReference type="FunFam" id="3.40.50.200:FF:000014">
    <property type="entry name" value="Proteinase K"/>
    <property type="match status" value="1"/>
</dbReference>
<dbReference type="PRINTS" id="PR00723">
    <property type="entry name" value="SUBTILISIN"/>
</dbReference>
<dbReference type="InterPro" id="IPR015500">
    <property type="entry name" value="Peptidase_S8_subtilisin-rel"/>
</dbReference>
<dbReference type="Gene3D" id="3.40.50.200">
    <property type="entry name" value="Peptidase S8/S53 domain"/>
    <property type="match status" value="1"/>
</dbReference>
<keyword evidence="4 6" id="KW-0378">Hydrolase</keyword>
<evidence type="ECO:0000256" key="6">
    <source>
        <dbReference type="PROSITE-ProRule" id="PRU01240"/>
    </source>
</evidence>
<dbReference type="PROSITE" id="PS51892">
    <property type="entry name" value="SUBTILASE"/>
    <property type="match status" value="1"/>
</dbReference>
<keyword evidence="5 6" id="KW-0720">Serine protease</keyword>
<dbReference type="InterPro" id="IPR034193">
    <property type="entry name" value="PCSK9_ProteinaseK-like"/>
</dbReference>
<organism evidence="11">
    <name type="scientific">Tolypocladium inflatum</name>
    <name type="common">Cyclosporin fungus</name>
    <name type="synonym">Tolypocladium niveum</name>
    <dbReference type="NCBI Taxonomy" id="29910"/>
    <lineage>
        <taxon>Eukaryota</taxon>
        <taxon>Fungi</taxon>
        <taxon>Dikarya</taxon>
        <taxon>Ascomycota</taxon>
        <taxon>Pezizomycotina</taxon>
        <taxon>Sordariomycetes</taxon>
        <taxon>Hypocreomycetidae</taxon>
        <taxon>Hypocreales</taxon>
        <taxon>Ophiocordycipitaceae</taxon>
        <taxon>Tolypocladium</taxon>
    </lineage>
</organism>
<protein>
    <submittedName>
        <fullName evidence="11">Serine protease prots</fullName>
    </submittedName>
</protein>
<evidence type="ECO:0000259" key="10">
    <source>
        <dbReference type="Pfam" id="PF05922"/>
    </source>
</evidence>
<evidence type="ECO:0000256" key="1">
    <source>
        <dbReference type="ARBA" id="ARBA00011073"/>
    </source>
</evidence>
<dbReference type="InterPro" id="IPR036852">
    <property type="entry name" value="Peptidase_S8/S53_dom_sf"/>
</dbReference>
<sequence length="389" mass="39984">MRLSILLSILPMVLAAPAAKRDEPAPLLVPRGNHELIADKYIVKFKEGSALSVLEDTMSSLTGNADHVYDVVFKGFAGHLDKVMLDVLRGHPDVEYIEQDAMVTINGFVSQPGATWGLGRVSHRQPGATSYDHDSSAGAGTCAYVIDTGVEASHPEFEGRAAQVKSFINGQNSDGNGHGTHVSGTIGSKSYGIAKKTKIYGVKVLDNQGSGSFSSIIAGMDFVAKDAKTRGCPKGAVANMSLGGGYAASVNQAAAALVNSGVFLGVAAGNSNTDAGSTSPASETSACTVGATDRNDNRSSFSNYGSVVDIFGPGSDILSTWIGGRTNTISGTSMATPHIVGLAAYIGGLEGRTGGAVCNRLQELATRNAIRGVPSGTKNLLAFNGNPSG</sequence>
<dbReference type="Pfam" id="PF00082">
    <property type="entry name" value="Peptidase_S8"/>
    <property type="match status" value="1"/>
</dbReference>
<keyword evidence="3 8" id="KW-0732">Signal</keyword>
<evidence type="ECO:0000313" key="11">
    <source>
        <dbReference type="EMBL" id="AAL75579.1"/>
    </source>
</evidence>
<dbReference type="PANTHER" id="PTHR43806:SF58">
    <property type="entry name" value="ALKALINE PROTEASE 1-RELATED"/>
    <property type="match status" value="1"/>
</dbReference>
<evidence type="ECO:0000256" key="2">
    <source>
        <dbReference type="ARBA" id="ARBA00022670"/>
    </source>
</evidence>
<feature type="active site" description="Charge relay system" evidence="6">
    <location>
        <position position="147"/>
    </location>
</feature>
<feature type="domain" description="Peptidase S8/S53" evidence="9">
    <location>
        <begin position="145"/>
        <end position="346"/>
    </location>
</feature>
<dbReference type="PANTHER" id="PTHR43806">
    <property type="entry name" value="PEPTIDASE S8"/>
    <property type="match status" value="1"/>
</dbReference>
<feature type="chain" id="PRO_5013084990" evidence="8">
    <location>
        <begin position="16"/>
        <end position="389"/>
    </location>
</feature>
<dbReference type="InterPro" id="IPR010259">
    <property type="entry name" value="S8pro/Inhibitor_I9"/>
</dbReference>
<proteinExistence type="inferred from homology"/>
<dbReference type="GO" id="GO:0006508">
    <property type="term" value="P:proteolysis"/>
    <property type="evidence" value="ECO:0007669"/>
    <property type="project" value="UniProtKB-KW"/>
</dbReference>
<evidence type="ECO:0000256" key="8">
    <source>
        <dbReference type="SAM" id="SignalP"/>
    </source>
</evidence>
<feature type="active site" description="Charge relay system" evidence="6">
    <location>
        <position position="178"/>
    </location>
</feature>